<dbReference type="CDD" id="cd09254">
    <property type="entry name" value="AP_delta-COPI_MHD"/>
    <property type="match status" value="1"/>
</dbReference>
<dbReference type="VEuPathDB" id="TriTrypDB:TvY486_0804820"/>
<feature type="domain" description="MHD" evidence="13">
    <location>
        <begin position="286"/>
        <end position="525"/>
    </location>
</feature>
<protein>
    <recommendedName>
        <fullName evidence="10">Coatomer subunit delta</fullName>
    </recommendedName>
</protein>
<evidence type="ECO:0000256" key="4">
    <source>
        <dbReference type="ARBA" id="ARBA00022490"/>
    </source>
</evidence>
<dbReference type="Pfam" id="PF00928">
    <property type="entry name" value="Adap_comp_sub"/>
    <property type="match status" value="1"/>
</dbReference>
<dbReference type="EMBL" id="HE573024">
    <property type="protein sequence ID" value="CCC49874.1"/>
    <property type="molecule type" value="Genomic_DNA"/>
</dbReference>
<evidence type="ECO:0000256" key="1">
    <source>
        <dbReference type="ARBA" id="ARBA00010516"/>
    </source>
</evidence>
<proteinExistence type="inferred from homology"/>
<gene>
    <name evidence="14" type="ORF">TVY486_0804820</name>
</gene>
<evidence type="ECO:0000256" key="3">
    <source>
        <dbReference type="ARBA" id="ARBA00022448"/>
    </source>
</evidence>
<dbReference type="CDD" id="cd14830">
    <property type="entry name" value="Delta_COP_N"/>
    <property type="match status" value="1"/>
</dbReference>
<dbReference type="SUPFAM" id="SSF64356">
    <property type="entry name" value="SNARE-like"/>
    <property type="match status" value="1"/>
</dbReference>
<dbReference type="GO" id="GO:0015031">
    <property type="term" value="P:protein transport"/>
    <property type="evidence" value="ECO:0007669"/>
    <property type="project" value="UniProtKB-KW"/>
</dbReference>
<dbReference type="AlphaFoldDB" id="G0U1B9"/>
<keyword evidence="3 10" id="KW-0813">Transport</keyword>
<comment type="function">
    <text evidence="10">The coatomer is a cytosolic protein complex that binds to dilysine motifs and reversibly associates with Golgi non-clathrin-coated vesicles, which further mediate biosynthetic protein transport from the ER, via the Golgi up to the trans Golgi network. Coatomer complex is required for budding from Golgi membranes, and is essential for the retrograde Golgi-to-ER transport of dilysine-tagged proteins.</text>
</comment>
<dbReference type="InterPro" id="IPR036168">
    <property type="entry name" value="AP2_Mu_C_sf"/>
</dbReference>
<comment type="subcellular location">
    <subcellularLocation>
        <location evidence="10 11">Cytoplasm</location>
    </subcellularLocation>
    <subcellularLocation>
        <location evidence="10 11">Cytoplasmic vesicle</location>
        <location evidence="10 11">COPI-coated vesicle membrane</location>
        <topology evidence="10 11">Peripheral membrane protein</topology>
        <orientation evidence="10 11">Cytoplasmic side</orientation>
    </subcellularLocation>
    <subcellularLocation>
        <location evidence="10 11">Golgi apparatus membrane</location>
        <topology evidence="10 11">Peripheral membrane protein</topology>
        <orientation evidence="10 11">Cytoplasmic side</orientation>
    </subcellularLocation>
</comment>
<dbReference type="InterPro" id="IPR027059">
    <property type="entry name" value="Coatomer_dsu"/>
</dbReference>
<organism evidence="14">
    <name type="scientific">Trypanosoma vivax (strain Y486)</name>
    <dbReference type="NCBI Taxonomy" id="1055687"/>
    <lineage>
        <taxon>Eukaryota</taxon>
        <taxon>Discoba</taxon>
        <taxon>Euglenozoa</taxon>
        <taxon>Kinetoplastea</taxon>
        <taxon>Metakinetoplastina</taxon>
        <taxon>Trypanosomatida</taxon>
        <taxon>Trypanosomatidae</taxon>
        <taxon>Trypanosoma</taxon>
        <taxon>Duttonella</taxon>
    </lineage>
</organism>
<evidence type="ECO:0000256" key="5">
    <source>
        <dbReference type="ARBA" id="ARBA00022892"/>
    </source>
</evidence>
<evidence type="ECO:0000256" key="8">
    <source>
        <dbReference type="ARBA" id="ARBA00023136"/>
    </source>
</evidence>
<dbReference type="GO" id="GO:0006890">
    <property type="term" value="P:retrograde vesicle-mediated transport, Golgi to endoplasmic reticulum"/>
    <property type="evidence" value="ECO:0007669"/>
    <property type="project" value="UniProtKB-UniRule"/>
</dbReference>
<keyword evidence="4 10" id="KW-0963">Cytoplasm</keyword>
<reference evidence="14" key="1">
    <citation type="journal article" date="2012" name="Proc. Natl. Acad. Sci. U.S.A.">
        <title>Antigenic diversity is generated by distinct evolutionary mechanisms in African trypanosome species.</title>
        <authorList>
            <person name="Jackson A.P."/>
            <person name="Berry A."/>
            <person name="Aslett M."/>
            <person name="Allison H.C."/>
            <person name="Burton P."/>
            <person name="Vavrova-Anderson J."/>
            <person name="Brown R."/>
            <person name="Browne H."/>
            <person name="Corton N."/>
            <person name="Hauser H."/>
            <person name="Gamble J."/>
            <person name="Gilderthorp R."/>
            <person name="Marcello L."/>
            <person name="McQuillan J."/>
            <person name="Otto T.D."/>
            <person name="Quail M.A."/>
            <person name="Sanders M.J."/>
            <person name="van Tonder A."/>
            <person name="Ginger M.L."/>
            <person name="Field M.C."/>
            <person name="Barry J.D."/>
            <person name="Hertz-Fowler C."/>
            <person name="Berriman M."/>
        </authorList>
    </citation>
    <scope>NUCLEOTIDE SEQUENCE</scope>
    <source>
        <strain evidence="14">Y486</strain>
    </source>
</reference>
<dbReference type="SUPFAM" id="SSF49447">
    <property type="entry name" value="Second domain of Mu2 adaptin subunit (ap50) of ap2 adaptor"/>
    <property type="match status" value="1"/>
</dbReference>
<evidence type="ECO:0000256" key="7">
    <source>
        <dbReference type="ARBA" id="ARBA00023034"/>
    </source>
</evidence>
<evidence type="ECO:0000256" key="11">
    <source>
        <dbReference type="RuleBase" id="RU366052"/>
    </source>
</evidence>
<evidence type="ECO:0000256" key="2">
    <source>
        <dbReference type="ARBA" id="ARBA00011775"/>
    </source>
</evidence>
<sequence>MTVIAVGVVNKQGHIVFSRNFNEISRIRIEGLLSAFPRLMESSPNKQVTYIDAGTVRYVYQPLEELFLVLITTRNSNIVEDLAALHLMARLIPEYVQCVSESALQEKVFKIFFALDEVIVGGRRENATAEQIQTYLKMDSHEEMMVREEKRMRMERAKKEASKKARRELRDKRQRGINPYSGIGSDDHGSYGFSGVGAPVVSMDLGTTGHHFGSEGVAAGGFSSGGGAIDASKKRPARVGGLSLGKTKKADIAERVLKEAGLPLAETSAGGASHTEPSVPGSEGAVEGLHITVVERISAKLGRGGEGGATEVVGELSVLVSDPKFAHARLVLSTMSGDFSFRAHAKVLKELFAESRVLAMRDDKPFPLKQSVSILRWSLTNASYVRPPIILSCWPEGDSITVEYELANDEVAARGIDDIRIAIPVYGAPVSFVRPSVGYHVVHDSVVFWHIPKVDSHSNLTGTCEVGLTSASAATAETFFPVDISFNAHISLGGVSVVEATQAENGMPIRFSQEVQLLAKEYTVS</sequence>
<dbReference type="FunFam" id="3.30.450.60:FF:000003">
    <property type="entry name" value="Coatomer subunit delta"/>
    <property type="match status" value="1"/>
</dbReference>
<feature type="coiled-coil region" evidence="12">
    <location>
        <begin position="138"/>
        <end position="167"/>
    </location>
</feature>
<dbReference type="GO" id="GO:0000139">
    <property type="term" value="C:Golgi membrane"/>
    <property type="evidence" value="ECO:0007669"/>
    <property type="project" value="UniProtKB-SubCell"/>
</dbReference>
<evidence type="ECO:0000259" key="13">
    <source>
        <dbReference type="PROSITE" id="PS51072"/>
    </source>
</evidence>
<dbReference type="GO" id="GO:0030126">
    <property type="term" value="C:COPI vesicle coat"/>
    <property type="evidence" value="ECO:0007669"/>
    <property type="project" value="UniProtKB-UniRule"/>
</dbReference>
<dbReference type="GO" id="GO:0051645">
    <property type="term" value="P:Golgi localization"/>
    <property type="evidence" value="ECO:0007669"/>
    <property type="project" value="TreeGrafter"/>
</dbReference>
<keyword evidence="5 10" id="KW-0931">ER-Golgi transport</keyword>
<comment type="subunit">
    <text evidence="2 10">Oligomeric complex that consists of at least the alpha, beta, beta', gamma, delta, epsilon and zeta subunits.</text>
</comment>
<accession>G0U1B9</accession>
<evidence type="ECO:0000256" key="9">
    <source>
        <dbReference type="ARBA" id="ARBA00023329"/>
    </source>
</evidence>
<keyword evidence="9 10" id="KW-0968">Cytoplasmic vesicle</keyword>
<dbReference type="InterPro" id="IPR022775">
    <property type="entry name" value="AP_mu_sigma_su"/>
</dbReference>
<evidence type="ECO:0000256" key="6">
    <source>
        <dbReference type="ARBA" id="ARBA00022927"/>
    </source>
</evidence>
<keyword evidence="7 10" id="KW-0333">Golgi apparatus</keyword>
<dbReference type="PANTHER" id="PTHR10121">
    <property type="entry name" value="COATOMER SUBUNIT DELTA"/>
    <property type="match status" value="1"/>
</dbReference>
<dbReference type="PANTHER" id="PTHR10121:SF0">
    <property type="entry name" value="COATOMER SUBUNIT DELTA"/>
    <property type="match status" value="1"/>
</dbReference>
<dbReference type="Pfam" id="PF01217">
    <property type="entry name" value="Clat_adaptor_s"/>
    <property type="match status" value="1"/>
</dbReference>
<evidence type="ECO:0000313" key="14">
    <source>
        <dbReference type="EMBL" id="CCC49874.1"/>
    </source>
</evidence>
<keyword evidence="12" id="KW-0175">Coiled coil</keyword>
<name>G0U1B9_TRYVY</name>
<evidence type="ECO:0000256" key="12">
    <source>
        <dbReference type="SAM" id="Coils"/>
    </source>
</evidence>
<dbReference type="PROSITE" id="PS51072">
    <property type="entry name" value="MHD"/>
    <property type="match status" value="1"/>
</dbReference>
<keyword evidence="8 10" id="KW-0472">Membrane</keyword>
<dbReference type="InterPro" id="IPR011012">
    <property type="entry name" value="Longin-like_dom_sf"/>
</dbReference>
<comment type="similarity">
    <text evidence="1 10">Belongs to the adaptor complexes medium subunit family. Delta-COP subfamily.</text>
</comment>
<keyword evidence="6 10" id="KW-0653">Protein transport</keyword>
<dbReference type="GO" id="GO:0006888">
    <property type="term" value="P:endoplasmic reticulum to Golgi vesicle-mediated transport"/>
    <property type="evidence" value="ECO:0007669"/>
    <property type="project" value="TreeGrafter"/>
</dbReference>
<evidence type="ECO:0000256" key="10">
    <source>
        <dbReference type="RuleBase" id="RU364018"/>
    </source>
</evidence>
<dbReference type="InterPro" id="IPR028565">
    <property type="entry name" value="MHD"/>
</dbReference>
<dbReference type="Gene3D" id="3.30.450.60">
    <property type="match status" value="1"/>
</dbReference>